<evidence type="ECO:0000313" key="2">
    <source>
        <dbReference type="Proteomes" id="UP000886520"/>
    </source>
</evidence>
<dbReference type="AlphaFoldDB" id="A0A9D4U1B7"/>
<protein>
    <submittedName>
        <fullName evidence="1">Uncharacterized protein</fullName>
    </submittedName>
</protein>
<evidence type="ECO:0000313" key="1">
    <source>
        <dbReference type="EMBL" id="KAI5059337.1"/>
    </source>
</evidence>
<reference evidence="1" key="1">
    <citation type="submission" date="2021-01" db="EMBL/GenBank/DDBJ databases">
        <title>Adiantum capillus-veneris genome.</title>
        <authorList>
            <person name="Fang Y."/>
            <person name="Liao Q."/>
        </authorList>
    </citation>
    <scope>NUCLEOTIDE SEQUENCE</scope>
    <source>
        <strain evidence="1">H3</strain>
        <tissue evidence="1">Leaf</tissue>
    </source>
</reference>
<organism evidence="1 2">
    <name type="scientific">Adiantum capillus-veneris</name>
    <name type="common">Maidenhair fern</name>
    <dbReference type="NCBI Taxonomy" id="13818"/>
    <lineage>
        <taxon>Eukaryota</taxon>
        <taxon>Viridiplantae</taxon>
        <taxon>Streptophyta</taxon>
        <taxon>Embryophyta</taxon>
        <taxon>Tracheophyta</taxon>
        <taxon>Polypodiopsida</taxon>
        <taxon>Polypodiidae</taxon>
        <taxon>Polypodiales</taxon>
        <taxon>Pteridineae</taxon>
        <taxon>Pteridaceae</taxon>
        <taxon>Vittarioideae</taxon>
        <taxon>Adiantum</taxon>
    </lineage>
</organism>
<dbReference type="EMBL" id="JABFUD020000025">
    <property type="protein sequence ID" value="KAI5059337.1"/>
    <property type="molecule type" value="Genomic_DNA"/>
</dbReference>
<proteinExistence type="predicted"/>
<dbReference type="Proteomes" id="UP000886520">
    <property type="component" value="Chromosome 25"/>
</dbReference>
<sequence>MTTMRFYYRQLSPGEQAIKYAMGSKIYTPPRAIPTCWKSQYTMQAQIQKKGWKRKSTFGNGIYIHTLHSQWDISVQLALPRQQRRGRVADAVGSYHTVPEPKV</sequence>
<accession>A0A9D4U1B7</accession>
<comment type="caution">
    <text evidence="1">The sequence shown here is derived from an EMBL/GenBank/DDBJ whole genome shotgun (WGS) entry which is preliminary data.</text>
</comment>
<name>A0A9D4U1B7_ADICA</name>
<keyword evidence="2" id="KW-1185">Reference proteome</keyword>
<gene>
    <name evidence="1" type="ORF">GOP47_0025656</name>
</gene>